<dbReference type="GO" id="GO:0006099">
    <property type="term" value="P:tricarboxylic acid cycle"/>
    <property type="evidence" value="ECO:0007669"/>
    <property type="project" value="UniProtKB-UniPathway"/>
</dbReference>
<comment type="catalytic activity">
    <reaction evidence="15 16">
        <text>citrate = D-threo-isocitrate</text>
        <dbReference type="Rhea" id="RHEA:10336"/>
        <dbReference type="ChEBI" id="CHEBI:15562"/>
        <dbReference type="ChEBI" id="CHEBI:16947"/>
        <dbReference type="EC" id="4.2.1.3"/>
    </reaction>
</comment>
<feature type="binding site" evidence="17">
    <location>
        <position position="771"/>
    </location>
    <ligand>
        <name>[4Fe-4S] cluster</name>
        <dbReference type="ChEBI" id="CHEBI:49883"/>
    </ligand>
</feature>
<dbReference type="GO" id="GO:0003994">
    <property type="term" value="F:aconitate hydratase activity"/>
    <property type="evidence" value="ECO:0007669"/>
    <property type="project" value="UniProtKB-EC"/>
</dbReference>
<evidence type="ECO:0000313" key="22">
    <source>
        <dbReference type="EMBL" id="MBB3168057.1"/>
    </source>
</evidence>
<dbReference type="InterPro" id="IPR015933">
    <property type="entry name" value="Aconitase_B_HEAT-like_dom"/>
</dbReference>
<dbReference type="InterPro" id="IPR004406">
    <property type="entry name" value="Aconitase_B"/>
</dbReference>
<evidence type="ECO:0000256" key="5">
    <source>
        <dbReference type="ARBA" id="ARBA00012926"/>
    </source>
</evidence>
<dbReference type="GO" id="GO:0003730">
    <property type="term" value="F:mRNA 3'-UTR binding"/>
    <property type="evidence" value="ECO:0007669"/>
    <property type="project" value="UniProtKB-ARBA"/>
</dbReference>
<organism evidence="22 23">
    <name type="scientific">Simiduia aestuariiviva</name>
    <dbReference type="NCBI Taxonomy" id="1510459"/>
    <lineage>
        <taxon>Bacteria</taxon>
        <taxon>Pseudomonadati</taxon>
        <taxon>Pseudomonadota</taxon>
        <taxon>Gammaproteobacteria</taxon>
        <taxon>Cellvibrionales</taxon>
        <taxon>Cellvibrionaceae</taxon>
        <taxon>Simiduia</taxon>
    </lineage>
</organism>
<dbReference type="Gene3D" id="1.25.40.310">
    <property type="entry name" value="Aconitate B, HEAT-like domain"/>
    <property type="match status" value="1"/>
</dbReference>
<evidence type="ECO:0000256" key="9">
    <source>
        <dbReference type="ARBA" id="ARBA00022532"/>
    </source>
</evidence>
<feature type="binding site" evidence="18">
    <location>
        <position position="798"/>
    </location>
    <ligand>
        <name>substrate</name>
    </ligand>
</feature>
<comment type="pathway">
    <text evidence="2 16">Carbohydrate metabolism; tricarboxylic acid cycle; isocitrate from oxaloacetate: step 2/2.</text>
</comment>
<evidence type="ECO:0000256" key="10">
    <source>
        <dbReference type="ARBA" id="ARBA00022723"/>
    </source>
</evidence>
<dbReference type="EC" id="4.2.1.3" evidence="5 16"/>
<dbReference type="Proteomes" id="UP000559987">
    <property type="component" value="Unassembled WGS sequence"/>
</dbReference>
<dbReference type="CDD" id="cd01581">
    <property type="entry name" value="AcnB"/>
    <property type="match status" value="1"/>
</dbReference>
<feature type="binding site" evidence="18">
    <location>
        <begin position="416"/>
        <end position="418"/>
    </location>
    <ligand>
        <name>substrate</name>
    </ligand>
</feature>
<evidence type="ECO:0000259" key="19">
    <source>
        <dbReference type="Pfam" id="PF00330"/>
    </source>
</evidence>
<evidence type="ECO:0000256" key="13">
    <source>
        <dbReference type="ARBA" id="ARBA00023014"/>
    </source>
</evidence>
<dbReference type="FunFam" id="1.25.40.310:FF:000001">
    <property type="entry name" value="Aconitate hydratase B"/>
    <property type="match status" value="1"/>
</dbReference>
<feature type="binding site" evidence="17">
    <location>
        <position position="774"/>
    </location>
    <ligand>
        <name>[4Fe-4S] cluster</name>
        <dbReference type="ChEBI" id="CHEBI:49883"/>
    </ligand>
</feature>
<reference evidence="22 23" key="1">
    <citation type="submission" date="2020-08" db="EMBL/GenBank/DDBJ databases">
        <title>Genomic Encyclopedia of Type Strains, Phase III (KMG-III): the genomes of soil and plant-associated and newly described type strains.</title>
        <authorList>
            <person name="Whitman W."/>
        </authorList>
    </citation>
    <scope>NUCLEOTIDE SEQUENCE [LARGE SCALE GENOMIC DNA]</scope>
    <source>
        <strain evidence="22 23">CECT 8571</strain>
    </source>
</reference>
<dbReference type="GO" id="GO:0019629">
    <property type="term" value="P:propionate catabolic process, 2-methylcitrate cycle"/>
    <property type="evidence" value="ECO:0007669"/>
    <property type="project" value="UniProtKB-ARBA"/>
</dbReference>
<dbReference type="UniPathway" id="UPA00223">
    <property type="reaction ID" value="UER00718"/>
</dbReference>
<gene>
    <name evidence="22" type="ORF">FHS30_001241</name>
</gene>
<dbReference type="InterPro" id="IPR015929">
    <property type="entry name" value="Aconitase_B_swivel"/>
</dbReference>
<dbReference type="PANTHER" id="PTHR43160">
    <property type="entry name" value="ACONITATE HYDRATASE B"/>
    <property type="match status" value="1"/>
</dbReference>
<sequence>MLEAYRNHVAERAAEGIPPKPLDAEQVAALVELLKNPPAGEEETLLDLITNRVPPGVDEAAYVKAGFLSAIAKGEASSPLIDAESAVRLLGMMLGGYNIETLVSLLDDDKLGAAAAKELKHTLLVFDAFHDVEEKAKAGNAHAKGVMQSWADGEWFTNRPKVPESTKMVVFKVTGETNTDDLSPAPDAWSRPDIPLHANAMFKMARDGITPDEEGARGPIKQINDIKSKGLPVAFVGDVVGTGSSRKSATNSVLWFFGDDIPGVPNKRAGGVCIGNNVAPIFFNTMEDAGALVFEAPVDNMNMGDVIEIRPYDGKILSEDGKVLSEFELKSDVILDEVQAGGRIPLIIGRGLTDKARASLGLEPANLFRKPEMPKSSDKGFTLAQKMVGRACGLPEGTGVRPGTYCEPKMTTVGSQDTTGPMTRDELKDLACLGFSADLTMQSFCHTAAYPKPVDIDTQHSLPDFIMTRGGVSLRPGDGIIHSWLNRMLLPDTVGTGGDSHTRFPLGISFPAGSGLVAFAAATGVMPLDMPESVLVRFKGKMEPGITLRDLVHAIPLYAIKEGLLTVEKKGKKNIFNGRILEIEGLPDLKVEQAFELSDASAERSAAGCTIKLGQESIAEYLTSNITMLRWMIEQGYGDVRTLERRARKMEAWLKNPELMEADKDAEYAAVIEIDLAEIKEPIVCCPNDPDDAKVLSDVAGDKIDEVFIGSCMTNIGHFRAAGKLLDATKAELNTRLWIAPPTKMDEHQLMEEGYYNVFGRVGARTEMPGCSLCMGNQARIAPKSTAISTSTRNFPNRLGTGANVYLGSAELSVVAAILGKLPTPAEYLEYAGKLDAMSGEIYRYLNFNEIESFQKSADEGKRIAAIQIDEVAV</sequence>
<dbReference type="PROSITE" id="PS01244">
    <property type="entry name" value="ACONITASE_2"/>
    <property type="match status" value="1"/>
</dbReference>
<evidence type="ECO:0000256" key="17">
    <source>
        <dbReference type="PIRSR" id="PIRSR036687-1"/>
    </source>
</evidence>
<keyword evidence="14 16" id="KW-0456">Lyase</keyword>
<dbReference type="AlphaFoldDB" id="A0A839URM9"/>
<dbReference type="EC" id="4.2.1.99" evidence="6 16"/>
<keyword evidence="11" id="KW-0694">RNA-binding</keyword>
<evidence type="ECO:0000256" key="3">
    <source>
        <dbReference type="ARBA" id="ARBA00005026"/>
    </source>
</evidence>
<feature type="binding site" evidence="18">
    <location>
        <begin position="244"/>
        <end position="246"/>
    </location>
    <ligand>
        <name>substrate</name>
    </ligand>
</feature>
<evidence type="ECO:0000313" key="23">
    <source>
        <dbReference type="Proteomes" id="UP000559987"/>
    </source>
</evidence>
<evidence type="ECO:0000256" key="12">
    <source>
        <dbReference type="ARBA" id="ARBA00023004"/>
    </source>
</evidence>
<keyword evidence="13 17" id="KW-0411">Iron-sulfur</keyword>
<evidence type="ECO:0000256" key="6">
    <source>
        <dbReference type="ARBA" id="ARBA00013250"/>
    </source>
</evidence>
<dbReference type="Gene3D" id="3.40.1060.10">
    <property type="entry name" value="Aconitase, Domain 2"/>
    <property type="match status" value="1"/>
</dbReference>
<feature type="domain" description="Aconitase B HEAT-like" evidence="21">
    <location>
        <begin position="4"/>
        <end position="156"/>
    </location>
</feature>
<comment type="similarity">
    <text evidence="4 16">Belongs to the aconitase/IPM isomerase family.</text>
</comment>
<keyword evidence="12 17" id="KW-0408">Iron</keyword>
<proteinExistence type="inferred from homology"/>
<evidence type="ECO:0000256" key="7">
    <source>
        <dbReference type="ARBA" id="ARBA00019379"/>
    </source>
</evidence>
<comment type="caution">
    <text evidence="22">The sequence shown here is derived from an EMBL/GenBank/DDBJ whole genome shotgun (WGS) entry which is preliminary data.</text>
</comment>
<keyword evidence="9 16" id="KW-0816">Tricarboxylic acid cycle</keyword>
<dbReference type="CDD" id="cd01576">
    <property type="entry name" value="AcnB_Swivel"/>
    <property type="match status" value="1"/>
</dbReference>
<keyword evidence="23" id="KW-1185">Reference proteome</keyword>
<feature type="domain" description="Aconitase B swivel" evidence="20">
    <location>
        <begin position="169"/>
        <end position="381"/>
    </location>
</feature>
<feature type="binding site" evidence="17">
    <location>
        <position position="712"/>
    </location>
    <ligand>
        <name>[4Fe-4S] cluster</name>
        <dbReference type="ChEBI" id="CHEBI:49883"/>
    </ligand>
</feature>
<evidence type="ECO:0000256" key="18">
    <source>
        <dbReference type="PIRSR" id="PIRSR036687-2"/>
    </source>
</evidence>
<comment type="catalytic activity">
    <reaction evidence="1 16">
        <text>(2S,3R)-3-hydroxybutane-1,2,3-tricarboxylate = 2-methyl-cis-aconitate + H2O</text>
        <dbReference type="Rhea" id="RHEA:17941"/>
        <dbReference type="ChEBI" id="CHEBI:15377"/>
        <dbReference type="ChEBI" id="CHEBI:57429"/>
        <dbReference type="ChEBI" id="CHEBI:57872"/>
        <dbReference type="EC" id="4.2.1.99"/>
    </reaction>
</comment>
<dbReference type="Pfam" id="PF06434">
    <property type="entry name" value="Aconitase_2_N"/>
    <property type="match status" value="1"/>
</dbReference>
<evidence type="ECO:0000259" key="21">
    <source>
        <dbReference type="Pfam" id="PF11791"/>
    </source>
</evidence>
<dbReference type="GO" id="GO:0051539">
    <property type="term" value="F:4 iron, 4 sulfur cluster binding"/>
    <property type="evidence" value="ECO:0007669"/>
    <property type="project" value="UniProtKB-KW"/>
</dbReference>
<dbReference type="GO" id="GO:0047456">
    <property type="term" value="F:2-methylisocitrate dehydratase activity"/>
    <property type="evidence" value="ECO:0007669"/>
    <property type="project" value="UniProtKB-EC"/>
</dbReference>
<dbReference type="InterPro" id="IPR001030">
    <property type="entry name" value="Acoase/IPM_deHydtase_lsu_aba"/>
</dbReference>
<feature type="domain" description="Aconitase/3-isopropylmalate dehydratase large subunit alpha/beta/alpha" evidence="19">
    <location>
        <begin position="474"/>
        <end position="820"/>
    </location>
</feature>
<comment type="pathway">
    <text evidence="3">Organic acid metabolism; propanoate degradation.</text>
</comment>
<dbReference type="Pfam" id="PF00330">
    <property type="entry name" value="Aconitase"/>
    <property type="match status" value="1"/>
</dbReference>
<evidence type="ECO:0000256" key="15">
    <source>
        <dbReference type="ARBA" id="ARBA00023501"/>
    </source>
</evidence>
<dbReference type="PROSITE" id="PS00450">
    <property type="entry name" value="ACONITASE_1"/>
    <property type="match status" value="1"/>
</dbReference>
<comment type="cofactor">
    <cofactor evidence="17">
        <name>[4Fe-4S] cluster</name>
        <dbReference type="ChEBI" id="CHEBI:49883"/>
    </cofactor>
    <text evidence="17">Binds 1 [4Fe-4S] cluster per subunit.</text>
</comment>
<dbReference type="FunFam" id="3.30.499.10:FF:000001">
    <property type="entry name" value="Aconitate hydratase B"/>
    <property type="match status" value="1"/>
</dbReference>
<dbReference type="FunFam" id="3.30.499.10:FF:000008">
    <property type="entry name" value="Aconitate hydratase B"/>
    <property type="match status" value="1"/>
</dbReference>
<dbReference type="Gene3D" id="3.20.19.10">
    <property type="entry name" value="Aconitase, domain 4"/>
    <property type="match status" value="1"/>
</dbReference>
<evidence type="ECO:0000256" key="8">
    <source>
        <dbReference type="ARBA" id="ARBA00022485"/>
    </source>
</evidence>
<dbReference type="InterPro" id="IPR015928">
    <property type="entry name" value="Aconitase/3IPM_dehydase_swvl"/>
</dbReference>
<evidence type="ECO:0000259" key="20">
    <source>
        <dbReference type="Pfam" id="PF06434"/>
    </source>
</evidence>
<dbReference type="SUPFAM" id="SSF53732">
    <property type="entry name" value="Aconitase iron-sulfur domain"/>
    <property type="match status" value="1"/>
</dbReference>
<evidence type="ECO:0000256" key="16">
    <source>
        <dbReference type="PIRNR" id="PIRNR036687"/>
    </source>
</evidence>
<dbReference type="GO" id="GO:0005829">
    <property type="term" value="C:cytosol"/>
    <property type="evidence" value="ECO:0007669"/>
    <property type="project" value="InterPro"/>
</dbReference>
<dbReference type="PANTHER" id="PTHR43160:SF4">
    <property type="entry name" value="ACONITATE HYDRATASE B"/>
    <property type="match status" value="1"/>
</dbReference>
<dbReference type="PIRSF" id="PIRSF036687">
    <property type="entry name" value="AcnB"/>
    <property type="match status" value="1"/>
</dbReference>
<keyword evidence="10 17" id="KW-0479">Metal-binding</keyword>
<dbReference type="InterPro" id="IPR050926">
    <property type="entry name" value="Aconitase/IPM_isomerase"/>
</dbReference>
<dbReference type="SUPFAM" id="SSF74778">
    <property type="entry name" value="Aconitase B, N-terminal domain"/>
    <property type="match status" value="1"/>
</dbReference>
<dbReference type="Pfam" id="PF11791">
    <property type="entry name" value="Aconitase_B_N"/>
    <property type="match status" value="1"/>
</dbReference>
<protein>
    <recommendedName>
        <fullName evidence="7 16">Aconitate hydratase B</fullName>
        <ecNumber evidence="5 16">4.2.1.3</ecNumber>
        <ecNumber evidence="6 16">4.2.1.99</ecNumber>
    </recommendedName>
    <alternativeName>
        <fullName evidence="16">2-methylisocitrate dehydratase</fullName>
    </alternativeName>
</protein>
<dbReference type="InterPro" id="IPR015932">
    <property type="entry name" value="Aconitase_dom2"/>
</dbReference>
<keyword evidence="8 17" id="KW-0004">4Fe-4S</keyword>
<evidence type="ECO:0000256" key="2">
    <source>
        <dbReference type="ARBA" id="ARBA00004717"/>
    </source>
</evidence>
<dbReference type="NCBIfam" id="NF006690">
    <property type="entry name" value="PRK09238.1"/>
    <property type="match status" value="1"/>
</dbReference>
<dbReference type="RefSeq" id="WP_183909449.1">
    <property type="nucleotide sequence ID" value="NZ_JACHXZ010000002.1"/>
</dbReference>
<feature type="binding site" evidence="18">
    <location>
        <position position="191"/>
    </location>
    <ligand>
        <name>substrate</name>
    </ligand>
</feature>
<dbReference type="NCBIfam" id="TIGR00117">
    <property type="entry name" value="acnB"/>
    <property type="match status" value="1"/>
</dbReference>
<feature type="binding site" evidence="18">
    <location>
        <position position="500"/>
    </location>
    <ligand>
        <name>substrate</name>
    </ligand>
</feature>
<feature type="binding site" evidence="18">
    <location>
        <position position="793"/>
    </location>
    <ligand>
        <name>substrate</name>
    </ligand>
</feature>
<dbReference type="FunFam" id="3.20.19.10:FF:000004">
    <property type="entry name" value="Aconitate hydratase B"/>
    <property type="match status" value="1"/>
</dbReference>
<dbReference type="GO" id="GO:0046872">
    <property type="term" value="F:metal ion binding"/>
    <property type="evidence" value="ECO:0007669"/>
    <property type="project" value="UniProtKB-KW"/>
</dbReference>
<dbReference type="UniPathway" id="UPA00946"/>
<dbReference type="InterPro" id="IPR036008">
    <property type="entry name" value="Aconitase_4Fe-4S_dom"/>
</dbReference>
<dbReference type="InterPro" id="IPR018136">
    <property type="entry name" value="Aconitase_4Fe-4S_BS"/>
</dbReference>
<dbReference type="EMBL" id="JACHXZ010000002">
    <property type="protein sequence ID" value="MBB3168057.1"/>
    <property type="molecule type" value="Genomic_DNA"/>
</dbReference>
<dbReference type="SUPFAM" id="SSF52016">
    <property type="entry name" value="LeuD/IlvD-like"/>
    <property type="match status" value="1"/>
</dbReference>
<evidence type="ECO:0000256" key="1">
    <source>
        <dbReference type="ARBA" id="ARBA00000118"/>
    </source>
</evidence>
<dbReference type="InterPro" id="IPR015931">
    <property type="entry name" value="Acnase/IPM_dHydase_lsu_aba_1/3"/>
</dbReference>
<evidence type="ECO:0000256" key="4">
    <source>
        <dbReference type="ARBA" id="ARBA00007185"/>
    </source>
</evidence>
<evidence type="ECO:0000256" key="14">
    <source>
        <dbReference type="ARBA" id="ARBA00023239"/>
    </source>
</evidence>
<name>A0A839URM9_9GAMM</name>
<accession>A0A839URM9</accession>
<dbReference type="Gene3D" id="3.30.499.10">
    <property type="entry name" value="Aconitase, domain 3"/>
    <property type="match status" value="2"/>
</dbReference>
<evidence type="ECO:0000256" key="11">
    <source>
        <dbReference type="ARBA" id="ARBA00022884"/>
    </source>
</evidence>
<dbReference type="InterPro" id="IPR036288">
    <property type="entry name" value="Aconitase_B_HEAT-like_dom_sf"/>
</dbReference>